<reference evidence="1" key="1">
    <citation type="submission" date="2014-09" db="EMBL/GenBank/DDBJ databases">
        <authorList>
            <person name="Magalhaes I.L.F."/>
            <person name="Oliveira U."/>
            <person name="Santos F.R."/>
            <person name="Vidigal T.H.D.A."/>
            <person name="Brescovit A.D."/>
            <person name="Santos A.J."/>
        </authorList>
    </citation>
    <scope>NUCLEOTIDE SEQUENCE</scope>
    <source>
        <tissue evidence="1">Shoot tissue taken approximately 20 cm above the soil surface</tissue>
    </source>
</reference>
<proteinExistence type="predicted"/>
<dbReference type="AlphaFoldDB" id="A0A0A8XU47"/>
<evidence type="ECO:0000313" key="1">
    <source>
        <dbReference type="EMBL" id="JAD16170.1"/>
    </source>
</evidence>
<organism evidence="1">
    <name type="scientific">Arundo donax</name>
    <name type="common">Giant reed</name>
    <name type="synonym">Donax arundinaceus</name>
    <dbReference type="NCBI Taxonomy" id="35708"/>
    <lineage>
        <taxon>Eukaryota</taxon>
        <taxon>Viridiplantae</taxon>
        <taxon>Streptophyta</taxon>
        <taxon>Embryophyta</taxon>
        <taxon>Tracheophyta</taxon>
        <taxon>Spermatophyta</taxon>
        <taxon>Magnoliopsida</taxon>
        <taxon>Liliopsida</taxon>
        <taxon>Poales</taxon>
        <taxon>Poaceae</taxon>
        <taxon>PACMAD clade</taxon>
        <taxon>Arundinoideae</taxon>
        <taxon>Arundineae</taxon>
        <taxon>Arundo</taxon>
    </lineage>
</organism>
<protein>
    <submittedName>
        <fullName evidence="1">Uncharacterized protein</fullName>
    </submittedName>
</protein>
<reference evidence="1" key="2">
    <citation type="journal article" date="2015" name="Data Brief">
        <title>Shoot transcriptome of the giant reed, Arundo donax.</title>
        <authorList>
            <person name="Barrero R.A."/>
            <person name="Guerrero F.D."/>
            <person name="Moolhuijzen P."/>
            <person name="Goolsby J.A."/>
            <person name="Tidwell J."/>
            <person name="Bellgard S.E."/>
            <person name="Bellgard M.I."/>
        </authorList>
    </citation>
    <scope>NUCLEOTIDE SEQUENCE</scope>
    <source>
        <tissue evidence="1">Shoot tissue taken approximately 20 cm above the soil surface</tissue>
    </source>
</reference>
<name>A0A0A8XU47_ARUDO</name>
<sequence>MRKTPSISSNFYICNYHGRWYLLLRVRAIPVLPNCKCNQLGLPLSRNPRSNLINQ</sequence>
<dbReference type="EMBL" id="GBRH01281725">
    <property type="protein sequence ID" value="JAD16170.1"/>
    <property type="molecule type" value="Transcribed_RNA"/>
</dbReference>
<accession>A0A0A8XU47</accession>